<evidence type="ECO:0000313" key="15">
    <source>
        <dbReference type="EMBL" id="KAK9665706.1"/>
    </source>
</evidence>
<evidence type="ECO:0000256" key="6">
    <source>
        <dbReference type="ARBA" id="ARBA00022741"/>
    </source>
</evidence>
<keyword evidence="9 10" id="KW-0067">ATP-binding</keyword>
<keyword evidence="7" id="KW-0418">Kinase</keyword>
<dbReference type="GO" id="GO:0016567">
    <property type="term" value="P:protein ubiquitination"/>
    <property type="evidence" value="ECO:0007669"/>
    <property type="project" value="InterPro"/>
</dbReference>
<dbReference type="InterPro" id="IPR000719">
    <property type="entry name" value="Prot_kinase_dom"/>
</dbReference>
<dbReference type="GO" id="GO:0061630">
    <property type="term" value="F:ubiquitin protein ligase activity"/>
    <property type="evidence" value="ECO:0007669"/>
    <property type="project" value="UniProtKB-EC"/>
</dbReference>
<feature type="region of interest" description="Disordered" evidence="12">
    <location>
        <begin position="170"/>
        <end position="235"/>
    </location>
</feature>
<evidence type="ECO:0000256" key="3">
    <source>
        <dbReference type="ARBA" id="ARBA00004906"/>
    </source>
</evidence>
<dbReference type="Gene3D" id="3.30.200.20">
    <property type="entry name" value="Phosphorylase Kinase, domain 1"/>
    <property type="match status" value="1"/>
</dbReference>
<dbReference type="Pfam" id="PF00069">
    <property type="entry name" value="Pkinase"/>
    <property type="match status" value="1"/>
</dbReference>
<organism evidence="15 16">
    <name type="scientific">Saponaria officinalis</name>
    <name type="common">Common soapwort</name>
    <name type="synonym">Lychnis saponaria</name>
    <dbReference type="NCBI Taxonomy" id="3572"/>
    <lineage>
        <taxon>Eukaryota</taxon>
        <taxon>Viridiplantae</taxon>
        <taxon>Streptophyta</taxon>
        <taxon>Embryophyta</taxon>
        <taxon>Tracheophyta</taxon>
        <taxon>Spermatophyta</taxon>
        <taxon>Magnoliopsida</taxon>
        <taxon>eudicotyledons</taxon>
        <taxon>Gunneridae</taxon>
        <taxon>Pentapetalae</taxon>
        <taxon>Caryophyllales</taxon>
        <taxon>Caryophyllaceae</taxon>
        <taxon>Caryophylleae</taxon>
        <taxon>Saponaria</taxon>
    </lineage>
</organism>
<evidence type="ECO:0000256" key="4">
    <source>
        <dbReference type="ARBA" id="ARBA00012483"/>
    </source>
</evidence>
<dbReference type="CDD" id="cd01989">
    <property type="entry name" value="USP_STK_Ubox_N"/>
    <property type="match status" value="1"/>
</dbReference>
<comment type="function">
    <text evidence="2">Functions as an E3 ubiquitin ligase.</text>
</comment>
<dbReference type="SUPFAM" id="SSF52402">
    <property type="entry name" value="Adenine nucleotide alpha hydrolases-like"/>
    <property type="match status" value="1"/>
</dbReference>
<dbReference type="CDD" id="cd16655">
    <property type="entry name" value="RING-Ubox_WDSUB1-like"/>
    <property type="match status" value="1"/>
</dbReference>
<evidence type="ECO:0000259" key="13">
    <source>
        <dbReference type="PROSITE" id="PS50011"/>
    </source>
</evidence>
<comment type="catalytic activity">
    <reaction evidence="1">
        <text>S-ubiquitinyl-[E2 ubiquitin-conjugating enzyme]-L-cysteine + [acceptor protein]-L-lysine = [E2 ubiquitin-conjugating enzyme]-L-cysteine + N(6)-ubiquitinyl-[acceptor protein]-L-lysine.</text>
        <dbReference type="EC" id="2.3.2.27"/>
    </reaction>
</comment>
<evidence type="ECO:0000256" key="12">
    <source>
        <dbReference type="SAM" id="MobiDB-lite"/>
    </source>
</evidence>
<dbReference type="GO" id="GO:0004672">
    <property type="term" value="F:protein kinase activity"/>
    <property type="evidence" value="ECO:0007669"/>
    <property type="project" value="InterPro"/>
</dbReference>
<proteinExistence type="predicted"/>
<evidence type="ECO:0000256" key="1">
    <source>
        <dbReference type="ARBA" id="ARBA00000900"/>
    </source>
</evidence>
<dbReference type="PROSITE" id="PS51698">
    <property type="entry name" value="U_BOX"/>
    <property type="match status" value="1"/>
</dbReference>
<dbReference type="Gene3D" id="3.40.50.620">
    <property type="entry name" value="HUPs"/>
    <property type="match status" value="1"/>
</dbReference>
<dbReference type="Pfam" id="PF04564">
    <property type="entry name" value="U-box"/>
    <property type="match status" value="1"/>
</dbReference>
<feature type="compositionally biased region" description="Basic and acidic residues" evidence="12">
    <location>
        <begin position="170"/>
        <end position="181"/>
    </location>
</feature>
<feature type="binding site" evidence="10">
    <location>
        <position position="461"/>
    </location>
    <ligand>
        <name>ATP</name>
        <dbReference type="ChEBI" id="CHEBI:30616"/>
    </ligand>
</feature>
<feature type="domain" description="U-box" evidence="14">
    <location>
        <begin position="719"/>
        <end position="792"/>
    </location>
</feature>
<sequence>MIENEKLTRVVAVALSGGSKSKHIVTWAMEKFGAEGPVSFKLIHVFHKINGVPTPMGNLIPLLQVRTDVATAYKREIEWQKNEMILPYQKMFSHKKVSVEVVLIESDEIWHAISKEIAREAIKDLVIGASSHSMFAKKIRGHSMSSMISEYAPSFCTVYVVSKGKLEALRPSENETHRTSIEYDSSARQSTNSSSIYTNSSLGSMSSESSLASSNGTGKNFDYRPSSNNGAKHRCHNSLESTSFELAYAKDMNDSLSNGLRSAVSLQSISEDGESWFTDQVPSTTNGSTSHSLVSSIEGQKGINSELEKLKIELRHIRGMYSIAQNETKDATRKLSELNRLRNEEAVKLKQIKEKEEITKELARIEKEKFEAAKREAVYARECAQREAYQRREAELKGARDAKEKEKLKTVLAGPVYQYQTFTWDEIVSATCSFDPNLNIGEGAYGTVYKCKLHHTSVAIKVLHSKEGAKSKQFLQELEILSKIRHPHLLLLLGACPDQGCLVYEYMENGSLEDRLFRKNDTPPIPWYDRFRIIWEVASALAFLHNNKPNSIIHRDLKPANILLDHNFVSKIGDTGLCTMLNLDPAAMSTQTLCTASTPVGTLCYIDPEYQRIGKISVKADVYALGIVILQLLTAKPPVGITNVVEDAIKDRRLTQVLDKDAGKWPFRETAEMALLGVQCAELRRKDRPDLQSHVLPILKRMKDIAEKGKDFAAGILVAPPSHFICPILMGVMEDPCVASDGYTYDRKAIELWVKDNDTSPTTNFPLTNKHLIPNYSLLYAITEWKSKRNLQTEKSRNH</sequence>
<dbReference type="Gene3D" id="3.30.40.10">
    <property type="entry name" value="Zinc/RING finger domain, C3HC4 (zinc finger)"/>
    <property type="match status" value="1"/>
</dbReference>
<evidence type="ECO:0000256" key="8">
    <source>
        <dbReference type="ARBA" id="ARBA00022786"/>
    </source>
</evidence>
<keyword evidence="8" id="KW-0833">Ubl conjugation pathway</keyword>
<dbReference type="PROSITE" id="PS00108">
    <property type="entry name" value="PROTEIN_KINASE_ST"/>
    <property type="match status" value="1"/>
</dbReference>
<dbReference type="InterPro" id="IPR051348">
    <property type="entry name" value="U-box_ubiquitin_ligases"/>
</dbReference>
<evidence type="ECO:0000256" key="9">
    <source>
        <dbReference type="ARBA" id="ARBA00022840"/>
    </source>
</evidence>
<dbReference type="InterPro" id="IPR003613">
    <property type="entry name" value="Ubox_domain"/>
</dbReference>
<protein>
    <recommendedName>
        <fullName evidence="4">RING-type E3 ubiquitin transferase</fullName>
        <ecNumber evidence="4">2.3.2.27</ecNumber>
    </recommendedName>
</protein>
<keyword evidence="11" id="KW-0175">Coiled coil</keyword>
<keyword evidence="6 10" id="KW-0547">Nucleotide-binding</keyword>
<dbReference type="InterPro" id="IPR017441">
    <property type="entry name" value="Protein_kinase_ATP_BS"/>
</dbReference>
<dbReference type="Proteomes" id="UP001443914">
    <property type="component" value="Unassembled WGS sequence"/>
</dbReference>
<comment type="pathway">
    <text evidence="3">Protein modification; protein ubiquitination.</text>
</comment>
<dbReference type="SMART" id="SM00504">
    <property type="entry name" value="Ubox"/>
    <property type="match status" value="1"/>
</dbReference>
<dbReference type="PANTHER" id="PTHR45647:SF15">
    <property type="entry name" value="U-BOX DOMAIN-CONTAINING PROTEIN 35"/>
    <property type="match status" value="1"/>
</dbReference>
<dbReference type="PANTHER" id="PTHR45647">
    <property type="entry name" value="OS02G0152300 PROTEIN"/>
    <property type="match status" value="1"/>
</dbReference>
<evidence type="ECO:0000256" key="7">
    <source>
        <dbReference type="ARBA" id="ARBA00022777"/>
    </source>
</evidence>
<gene>
    <name evidence="15" type="ORF">RND81_14G130000</name>
</gene>
<dbReference type="InterPro" id="IPR011009">
    <property type="entry name" value="Kinase-like_dom_sf"/>
</dbReference>
<name>A0AAW1GPT2_SAPOF</name>
<dbReference type="PROSITE" id="PS00107">
    <property type="entry name" value="PROTEIN_KINASE_ATP"/>
    <property type="match status" value="1"/>
</dbReference>
<dbReference type="AlphaFoldDB" id="A0AAW1GPT2"/>
<dbReference type="InterPro" id="IPR014729">
    <property type="entry name" value="Rossmann-like_a/b/a_fold"/>
</dbReference>
<feature type="domain" description="Protein kinase" evidence="13">
    <location>
        <begin position="434"/>
        <end position="699"/>
    </location>
</feature>
<evidence type="ECO:0000313" key="16">
    <source>
        <dbReference type="Proteomes" id="UP001443914"/>
    </source>
</evidence>
<comment type="caution">
    <text evidence="15">The sequence shown here is derived from an EMBL/GenBank/DDBJ whole genome shotgun (WGS) entry which is preliminary data.</text>
</comment>
<dbReference type="GO" id="GO:0005524">
    <property type="term" value="F:ATP binding"/>
    <property type="evidence" value="ECO:0007669"/>
    <property type="project" value="UniProtKB-UniRule"/>
</dbReference>
<evidence type="ECO:0000259" key="14">
    <source>
        <dbReference type="PROSITE" id="PS51698"/>
    </source>
</evidence>
<dbReference type="InterPro" id="IPR013083">
    <property type="entry name" value="Znf_RING/FYVE/PHD"/>
</dbReference>
<evidence type="ECO:0000256" key="10">
    <source>
        <dbReference type="PROSITE-ProRule" id="PRU10141"/>
    </source>
</evidence>
<feature type="coiled-coil region" evidence="11">
    <location>
        <begin position="307"/>
        <end position="409"/>
    </location>
</feature>
<evidence type="ECO:0000256" key="5">
    <source>
        <dbReference type="ARBA" id="ARBA00022679"/>
    </source>
</evidence>
<feature type="compositionally biased region" description="Low complexity" evidence="12">
    <location>
        <begin position="190"/>
        <end position="214"/>
    </location>
</feature>
<dbReference type="Gene3D" id="1.10.510.10">
    <property type="entry name" value="Transferase(Phosphotransferase) domain 1"/>
    <property type="match status" value="1"/>
</dbReference>
<keyword evidence="5" id="KW-0808">Transferase</keyword>
<dbReference type="PROSITE" id="PS50011">
    <property type="entry name" value="PROTEIN_KINASE_DOM"/>
    <property type="match status" value="1"/>
</dbReference>
<dbReference type="EC" id="2.3.2.27" evidence="4"/>
<dbReference type="SUPFAM" id="SSF56112">
    <property type="entry name" value="Protein kinase-like (PK-like)"/>
    <property type="match status" value="1"/>
</dbReference>
<accession>A0AAW1GPT2</accession>
<evidence type="ECO:0000256" key="2">
    <source>
        <dbReference type="ARBA" id="ARBA00003861"/>
    </source>
</evidence>
<dbReference type="EMBL" id="JBDFQZ010000014">
    <property type="protein sequence ID" value="KAK9665706.1"/>
    <property type="molecule type" value="Genomic_DNA"/>
</dbReference>
<dbReference type="SMART" id="SM00220">
    <property type="entry name" value="S_TKc"/>
    <property type="match status" value="1"/>
</dbReference>
<reference evidence="15" key="1">
    <citation type="submission" date="2024-03" db="EMBL/GenBank/DDBJ databases">
        <title>WGS assembly of Saponaria officinalis var. Norfolk2.</title>
        <authorList>
            <person name="Jenkins J."/>
            <person name="Shu S."/>
            <person name="Grimwood J."/>
            <person name="Barry K."/>
            <person name="Goodstein D."/>
            <person name="Schmutz J."/>
            <person name="Leebens-Mack J."/>
            <person name="Osbourn A."/>
        </authorList>
    </citation>
    <scope>NUCLEOTIDE SEQUENCE [LARGE SCALE GENOMIC DNA]</scope>
    <source>
        <strain evidence="15">JIC</strain>
    </source>
</reference>
<dbReference type="InterPro" id="IPR008271">
    <property type="entry name" value="Ser/Thr_kinase_AS"/>
</dbReference>
<evidence type="ECO:0000256" key="11">
    <source>
        <dbReference type="SAM" id="Coils"/>
    </source>
</evidence>
<keyword evidence="16" id="KW-1185">Reference proteome</keyword>
<dbReference type="SUPFAM" id="SSF57850">
    <property type="entry name" value="RING/U-box"/>
    <property type="match status" value="1"/>
</dbReference>